<accession>A0ABQ3TPT6</accession>
<dbReference type="PANTHER" id="PTHR39217:SF1">
    <property type="entry name" value="GLUTATHIONE SYNTHETASE"/>
    <property type="match status" value="1"/>
</dbReference>
<feature type="region of interest" description="Disordered" evidence="2">
    <location>
        <begin position="294"/>
        <end position="324"/>
    </location>
</feature>
<evidence type="ECO:0000259" key="3">
    <source>
        <dbReference type="PROSITE" id="PS50975"/>
    </source>
</evidence>
<evidence type="ECO:0000256" key="2">
    <source>
        <dbReference type="SAM" id="MobiDB-lite"/>
    </source>
</evidence>
<dbReference type="InterPro" id="IPR053191">
    <property type="entry name" value="DcsG_Biosynth_Enzyme"/>
</dbReference>
<dbReference type="Proteomes" id="UP000608522">
    <property type="component" value="Unassembled WGS sequence"/>
</dbReference>
<sequence length="324" mass="34431">MGTARIAVVTSEGGADQDADLPLILSALRAAGLSVQAVAWDADTVRWDGYDLVVIRSTWDYADRLAEFLAWADATAEVTRLLNPAPLVRWNSDKRYLLELAGRGVPVVPTRAVEPGGTFEAADFDGPHGVVVKPAVSSGARDTARYEPGRPADAERHVRMLLDQGRTAIVQPYLPLVEEGERALIFFGGTFSHAIRKEALLTEAGLIDNFRVPHPGAAPYRPSEAELRTARAALAAVPAPGDLLFARVDLTLNGAREPVVMELELIEPNLFLRINPQGLERFAEAVTAAVTAGRQGVSGGSGPGARHEIPGTTPPGTTSPGTTP</sequence>
<keyword evidence="5" id="KW-1185">Reference proteome</keyword>
<evidence type="ECO:0000256" key="1">
    <source>
        <dbReference type="PROSITE-ProRule" id="PRU00409"/>
    </source>
</evidence>
<dbReference type="InterPro" id="IPR011761">
    <property type="entry name" value="ATP-grasp"/>
</dbReference>
<organism evidence="4 5">
    <name type="scientific">Streptomyces spororaveus</name>
    <dbReference type="NCBI Taxonomy" id="284039"/>
    <lineage>
        <taxon>Bacteria</taxon>
        <taxon>Bacillati</taxon>
        <taxon>Actinomycetota</taxon>
        <taxon>Actinomycetes</taxon>
        <taxon>Kitasatosporales</taxon>
        <taxon>Streptomycetaceae</taxon>
        <taxon>Streptomyces</taxon>
    </lineage>
</organism>
<dbReference type="PANTHER" id="PTHR39217">
    <property type="match status" value="1"/>
</dbReference>
<dbReference type="RefSeq" id="WP_237404229.1">
    <property type="nucleotide sequence ID" value="NZ_BAAATO010000015.1"/>
</dbReference>
<proteinExistence type="predicted"/>
<reference evidence="5" key="1">
    <citation type="submission" date="2023-07" db="EMBL/GenBank/DDBJ databases">
        <title>Whole genome shotgun sequence of Streptomyces spororaveus NBRC 15456.</title>
        <authorList>
            <person name="Komaki H."/>
            <person name="Tamura T."/>
        </authorList>
    </citation>
    <scope>NUCLEOTIDE SEQUENCE [LARGE SCALE GENOMIC DNA]</scope>
    <source>
        <strain evidence="5">NBRC 15456</strain>
    </source>
</reference>
<protein>
    <submittedName>
        <fullName evidence="4">ATP-grasp domain-containing protein</fullName>
    </submittedName>
</protein>
<dbReference type="SUPFAM" id="SSF56059">
    <property type="entry name" value="Glutathione synthetase ATP-binding domain-like"/>
    <property type="match status" value="1"/>
</dbReference>
<gene>
    <name evidence="4" type="ORF">Sspor_79640</name>
</gene>
<name>A0ABQ3TPT6_9ACTN</name>
<keyword evidence="1" id="KW-0067">ATP-binding</keyword>
<dbReference type="PROSITE" id="PS50975">
    <property type="entry name" value="ATP_GRASP"/>
    <property type="match status" value="1"/>
</dbReference>
<evidence type="ECO:0000313" key="4">
    <source>
        <dbReference type="EMBL" id="GHI82403.1"/>
    </source>
</evidence>
<comment type="caution">
    <text evidence="4">The sequence shown here is derived from an EMBL/GenBank/DDBJ whole genome shotgun (WGS) entry which is preliminary data.</text>
</comment>
<feature type="domain" description="ATP-grasp" evidence="3">
    <location>
        <begin position="97"/>
        <end position="290"/>
    </location>
</feature>
<evidence type="ECO:0000313" key="5">
    <source>
        <dbReference type="Proteomes" id="UP000608522"/>
    </source>
</evidence>
<dbReference type="EMBL" id="BNED01000005">
    <property type="protein sequence ID" value="GHI82403.1"/>
    <property type="molecule type" value="Genomic_DNA"/>
</dbReference>
<feature type="compositionally biased region" description="Low complexity" evidence="2">
    <location>
        <begin position="310"/>
        <end position="324"/>
    </location>
</feature>
<keyword evidence="1" id="KW-0547">Nucleotide-binding</keyword>